<dbReference type="InterPro" id="IPR003010">
    <property type="entry name" value="C-N_Hydrolase"/>
</dbReference>
<keyword evidence="4 7" id="KW-0547">Nucleotide-binding</keyword>
<dbReference type="SUPFAM" id="SSF56317">
    <property type="entry name" value="Carbon-nitrogen hydrolase"/>
    <property type="match status" value="1"/>
</dbReference>
<dbReference type="PANTHER" id="PTHR23090">
    <property type="entry name" value="NH 3 /GLUTAMINE-DEPENDENT NAD + SYNTHETASE"/>
    <property type="match status" value="1"/>
</dbReference>
<evidence type="ECO:0000256" key="4">
    <source>
        <dbReference type="ARBA" id="ARBA00022741"/>
    </source>
</evidence>
<dbReference type="NCBIfam" id="NF002730">
    <property type="entry name" value="PRK02628.1"/>
    <property type="match status" value="1"/>
</dbReference>
<dbReference type="CDD" id="cd07570">
    <property type="entry name" value="GAT_Gln-NAD-synth"/>
    <property type="match status" value="1"/>
</dbReference>
<dbReference type="Pfam" id="PF02540">
    <property type="entry name" value="NAD_synthase"/>
    <property type="match status" value="1"/>
</dbReference>
<dbReference type="CDD" id="cd00553">
    <property type="entry name" value="NAD_synthase"/>
    <property type="match status" value="1"/>
</dbReference>
<dbReference type="AlphaFoldDB" id="A0AAP4B8K3"/>
<feature type="active site" description="Proton acceptor; for glutaminase activity" evidence="7">
    <location>
        <position position="46"/>
    </location>
</feature>
<evidence type="ECO:0000256" key="2">
    <source>
        <dbReference type="ARBA" id="ARBA00007145"/>
    </source>
</evidence>
<feature type="active site" description="For glutaminase activity" evidence="7">
    <location>
        <position position="115"/>
    </location>
</feature>
<evidence type="ECO:0000256" key="3">
    <source>
        <dbReference type="ARBA" id="ARBA00022598"/>
    </source>
</evidence>
<dbReference type="InterPro" id="IPR003694">
    <property type="entry name" value="NAD_synthase"/>
</dbReference>
<dbReference type="InterPro" id="IPR036526">
    <property type="entry name" value="C-N_Hydrolase_sf"/>
</dbReference>
<feature type="active site" description="Nucleophile; for glutaminase activity" evidence="7">
    <location>
        <position position="175"/>
    </location>
</feature>
<dbReference type="EC" id="6.3.5.1" evidence="7 8"/>
<dbReference type="GO" id="GO:0005524">
    <property type="term" value="F:ATP binding"/>
    <property type="evidence" value="ECO:0007669"/>
    <property type="project" value="UniProtKB-UniRule"/>
</dbReference>
<organism evidence="11 12">
    <name type="scientific">Fusibacillus kribbianus</name>
    <dbReference type="NCBI Taxonomy" id="3044208"/>
    <lineage>
        <taxon>Bacteria</taxon>
        <taxon>Bacillati</taxon>
        <taxon>Bacillota</taxon>
        <taxon>Clostridia</taxon>
        <taxon>Lachnospirales</taxon>
        <taxon>Lachnospiraceae</taxon>
        <taxon>Fusibacillus</taxon>
    </lineage>
</organism>
<keyword evidence="3 7" id="KW-0436">Ligase</keyword>
<dbReference type="GO" id="GO:0009435">
    <property type="term" value="P:NAD+ biosynthetic process"/>
    <property type="evidence" value="ECO:0007669"/>
    <property type="project" value="UniProtKB-UniRule"/>
</dbReference>
<reference evidence="11 12" key="1">
    <citation type="submission" date="2023-05" db="EMBL/GenBank/DDBJ databases">
        <title>[ruminococcus] sp. nov., isolated from a pig farm feces dump.</title>
        <authorList>
            <person name="Chang Y.-H."/>
        </authorList>
    </citation>
    <scope>NUCLEOTIDE SEQUENCE [LARGE SCALE GENOMIC DNA]</scope>
    <source>
        <strain evidence="11 12">YH-rum2234</strain>
    </source>
</reference>
<dbReference type="Pfam" id="PF00795">
    <property type="entry name" value="CN_hydrolase"/>
    <property type="match status" value="1"/>
</dbReference>
<comment type="similarity">
    <text evidence="2 7 8">In the C-terminal section; belongs to the NAD synthetase family.</text>
</comment>
<feature type="domain" description="CN hydrolase" evidence="10">
    <location>
        <begin position="6"/>
        <end position="273"/>
    </location>
</feature>
<feature type="binding site" evidence="7">
    <location>
        <begin position="475"/>
        <end position="478"/>
    </location>
    <ligand>
        <name>deamido-NAD(+)</name>
        <dbReference type="ChEBI" id="CHEBI:58437"/>
        <note>ligand shared between two neighboring subunits</note>
    </ligand>
</feature>
<feature type="binding site" evidence="7">
    <location>
        <position position="202"/>
    </location>
    <ligand>
        <name>L-glutamine</name>
        <dbReference type="ChEBI" id="CHEBI:58359"/>
    </ligand>
</feature>
<comment type="pathway">
    <text evidence="1 7 8">Cofactor biosynthesis; NAD(+) biosynthesis; NAD(+) from deamido-NAD(+) (L-Gln route): step 1/1.</text>
</comment>
<comment type="catalytic activity">
    <reaction evidence="7 8">
        <text>deamido-NAD(+) + L-glutamine + ATP + H2O = L-glutamate + AMP + diphosphate + NAD(+) + H(+)</text>
        <dbReference type="Rhea" id="RHEA:24384"/>
        <dbReference type="ChEBI" id="CHEBI:15377"/>
        <dbReference type="ChEBI" id="CHEBI:15378"/>
        <dbReference type="ChEBI" id="CHEBI:29985"/>
        <dbReference type="ChEBI" id="CHEBI:30616"/>
        <dbReference type="ChEBI" id="CHEBI:33019"/>
        <dbReference type="ChEBI" id="CHEBI:57540"/>
        <dbReference type="ChEBI" id="CHEBI:58359"/>
        <dbReference type="ChEBI" id="CHEBI:58437"/>
        <dbReference type="ChEBI" id="CHEBI:456215"/>
        <dbReference type="EC" id="6.3.5.1"/>
    </reaction>
</comment>
<accession>A0AAP4B8K3</accession>
<sequence length="642" mass="71421">MEQGFIRVAAATPNIRVADPEYNRNQIEELCRAAAARQVKVLVFPELCLTGYTCSDLFLQDTLLAAARRELSVLADHTKDWDMLIFVGLPWMRAGQLYNVMAALKDGQILGLVPKTAIPNYSEFYEARHFKSGNESPVMEKVELASGMVDFIPMGTKLLFTCMNMEELIIGAEVCEDVWIPNPPSNRHALAGATLIVNSSASDETTGKDIYRRSLIGNQSARLVCGYIYADAGEGESSTDLVFAAHNLIYEDGTLLGESARFKGGLLCADMDLERIRNERRRQTTFGPMDDTGYMKVSFALGKEPLKLERFVDPAPFVPGNKEDRDRRCEEILSIQAMGLKKRLAHTGCKNAVVGISGGLDSTLALLVTARAFDLLDLPRSCITAVTMPCFGTTDRTYTNACQLTRILGAKLREVDIRRAVTVHFEDIGHDPADHSVTYENSQARERTQVLMDIANKGGGMVIGTGDMSELALGWATYNGDHMSMYGVNASVPKTLVRHLVRYYADTCGDEVLKGILLDILDTPVSPELLPPEDGKISQKTEDIVGPYELHDFFLYYILRFGYRPAKIYRLAKIAFEGIYEKDTILKWLNTFYRRFFSQQFKRSCLPDGPKVGSVAVSPRGDLRMPSDACARLWLSEVEALQ</sequence>
<feature type="binding site" evidence="7">
    <location>
        <begin position="355"/>
        <end position="362"/>
    </location>
    <ligand>
        <name>ATP</name>
        <dbReference type="ChEBI" id="CHEBI:30616"/>
    </ligand>
</feature>
<evidence type="ECO:0000256" key="6">
    <source>
        <dbReference type="ARBA" id="ARBA00023027"/>
    </source>
</evidence>
<feature type="binding site" evidence="7">
    <location>
        <position position="208"/>
    </location>
    <ligand>
        <name>L-glutamine</name>
        <dbReference type="ChEBI" id="CHEBI:58359"/>
    </ligand>
</feature>
<evidence type="ECO:0000256" key="5">
    <source>
        <dbReference type="ARBA" id="ARBA00022840"/>
    </source>
</evidence>
<protein>
    <recommendedName>
        <fullName evidence="7 8">Glutamine-dependent NAD(+) synthetase</fullName>
        <ecNumber evidence="7 8">6.3.5.1</ecNumber>
    </recommendedName>
    <alternativeName>
        <fullName evidence="7 8">NAD(+) synthase [glutamine-hydrolyzing]</fullName>
    </alternativeName>
</protein>
<feature type="binding site" evidence="7">
    <location>
        <position position="602"/>
    </location>
    <ligand>
        <name>deamido-NAD(+)</name>
        <dbReference type="ChEBI" id="CHEBI:58437"/>
        <note>ligand shared between two neighboring subunits</note>
    </ligand>
</feature>
<keyword evidence="5 7" id="KW-0067">ATP-binding</keyword>
<evidence type="ECO:0000259" key="10">
    <source>
        <dbReference type="PROSITE" id="PS50263"/>
    </source>
</evidence>
<dbReference type="Proteomes" id="UP001300383">
    <property type="component" value="Unassembled WGS sequence"/>
</dbReference>
<dbReference type="PROSITE" id="PS50263">
    <property type="entry name" value="CN_HYDROLASE"/>
    <property type="match status" value="1"/>
</dbReference>
<comment type="function">
    <text evidence="7">Catalyzes the ATP-dependent amidation of deamido-NAD to form NAD. Uses L-glutamine as a nitrogen source.</text>
</comment>
<dbReference type="Gene3D" id="3.60.110.10">
    <property type="entry name" value="Carbon-nitrogen hydrolase"/>
    <property type="match status" value="1"/>
</dbReference>
<dbReference type="HAMAP" id="MF_02090">
    <property type="entry name" value="NadE_glutamine_dep"/>
    <property type="match status" value="1"/>
</dbReference>
<feature type="binding site" evidence="7">
    <location>
        <position position="441"/>
    </location>
    <ligand>
        <name>deamido-NAD(+)</name>
        <dbReference type="ChEBI" id="CHEBI:58437"/>
        <note>ligand shared between two neighboring subunits</note>
    </ligand>
</feature>
<evidence type="ECO:0000313" key="12">
    <source>
        <dbReference type="Proteomes" id="UP001300383"/>
    </source>
</evidence>
<dbReference type="GO" id="GO:0005737">
    <property type="term" value="C:cytoplasm"/>
    <property type="evidence" value="ECO:0007669"/>
    <property type="project" value="InterPro"/>
</dbReference>
<comment type="similarity">
    <text evidence="9">Belongs to the NAD synthetase family.</text>
</comment>
<keyword evidence="12" id="KW-1185">Reference proteome</keyword>
<keyword evidence="6 7" id="KW-0520">NAD</keyword>
<evidence type="ECO:0000256" key="1">
    <source>
        <dbReference type="ARBA" id="ARBA00005188"/>
    </source>
</evidence>
<dbReference type="InterPro" id="IPR022310">
    <property type="entry name" value="NAD/GMP_synthase"/>
</dbReference>
<dbReference type="InterPro" id="IPR041856">
    <property type="entry name" value="NAD+_synth_C"/>
</dbReference>
<evidence type="ECO:0000313" key="11">
    <source>
        <dbReference type="EMBL" id="MDI9241020.1"/>
    </source>
</evidence>
<name>A0AAP4B8K3_9FIRM</name>
<proteinExistence type="inferred from homology"/>
<dbReference type="NCBIfam" id="TIGR00552">
    <property type="entry name" value="nadE"/>
    <property type="match status" value="1"/>
</dbReference>
<evidence type="ECO:0000256" key="8">
    <source>
        <dbReference type="PIRNR" id="PIRNR006630"/>
    </source>
</evidence>
<evidence type="ECO:0000256" key="7">
    <source>
        <dbReference type="HAMAP-Rule" id="MF_02090"/>
    </source>
</evidence>
<feature type="binding site" evidence="7">
    <location>
        <position position="470"/>
    </location>
    <ligand>
        <name>deamido-NAD(+)</name>
        <dbReference type="ChEBI" id="CHEBI:58437"/>
        <note>ligand shared between two neighboring subunits</note>
    </ligand>
</feature>
<dbReference type="SUPFAM" id="SSF52402">
    <property type="entry name" value="Adenine nucleotide alpha hydrolases-like"/>
    <property type="match status" value="1"/>
</dbReference>
<dbReference type="GO" id="GO:0004359">
    <property type="term" value="F:glutaminase activity"/>
    <property type="evidence" value="ECO:0007669"/>
    <property type="project" value="InterPro"/>
</dbReference>
<feature type="binding site" evidence="7">
    <location>
        <position position="465"/>
    </location>
    <ligand>
        <name>ATP</name>
        <dbReference type="ChEBI" id="CHEBI:30616"/>
    </ligand>
</feature>
<evidence type="ECO:0000256" key="9">
    <source>
        <dbReference type="RuleBase" id="RU003811"/>
    </source>
</evidence>
<comment type="caution">
    <text evidence="11">The sequence shown here is derived from an EMBL/GenBank/DDBJ whole genome shotgun (WGS) entry which is preliminary data.</text>
</comment>
<feature type="binding site" evidence="7">
    <location>
        <position position="121"/>
    </location>
    <ligand>
        <name>L-glutamine</name>
        <dbReference type="ChEBI" id="CHEBI:58359"/>
    </ligand>
</feature>
<dbReference type="RefSeq" id="WP_283229528.1">
    <property type="nucleotide sequence ID" value="NZ_JASGBQ010000001.1"/>
</dbReference>
<dbReference type="PANTHER" id="PTHR23090:SF9">
    <property type="entry name" value="GLUTAMINE-DEPENDENT NAD(+) SYNTHETASE"/>
    <property type="match status" value="1"/>
</dbReference>
<dbReference type="EMBL" id="JASGBQ010000001">
    <property type="protein sequence ID" value="MDI9241020.1"/>
    <property type="molecule type" value="Genomic_DNA"/>
</dbReference>
<gene>
    <name evidence="7" type="primary">nadE</name>
    <name evidence="11" type="ORF">QJ036_00825</name>
</gene>
<dbReference type="PIRSF" id="PIRSF006630">
    <property type="entry name" value="NADS_GAT"/>
    <property type="match status" value="1"/>
</dbReference>
<dbReference type="Gene3D" id="3.40.50.620">
    <property type="entry name" value="HUPs"/>
    <property type="match status" value="1"/>
</dbReference>
<dbReference type="InterPro" id="IPR014445">
    <property type="entry name" value="Gln-dep_NAD_synthase"/>
</dbReference>
<dbReference type="GO" id="GO:0003952">
    <property type="term" value="F:NAD+ synthase (glutamine-hydrolyzing) activity"/>
    <property type="evidence" value="ECO:0007669"/>
    <property type="project" value="UniProtKB-UniRule"/>
</dbReference>
<dbReference type="GO" id="GO:0008795">
    <property type="term" value="F:NAD+ synthase activity"/>
    <property type="evidence" value="ECO:0007669"/>
    <property type="project" value="UniProtKB-UniRule"/>
</dbReference>
<dbReference type="Gene3D" id="1.10.10.1140">
    <property type="entry name" value="Glutamine-dependent NAD+ synthetase, C-terminal domain"/>
    <property type="match status" value="1"/>
</dbReference>
<dbReference type="InterPro" id="IPR014729">
    <property type="entry name" value="Rossmann-like_a/b/a_fold"/>
</dbReference>